<sequence>MMAKCIHDLLCIINDSPVVPSLSEKHNVLLEYAVATEQYFDRNLRTPRFIGAQPETLHKCHIQKIWEDYSISEKFDGERNQLFISDNFEGYLLNRKMTLKSTGLKNIKHMGSILDVEVVNGDIFVFDILFCCGFDLRDNKEYHLEKRIQMINEVVQHCTVINDTKKNIFVKQHYFGSTNFDSLFAKWSIQQFPDNIKWDGFIFTPVKEPYPKRAKWINLLKWRPLELNSIDFCVQLSTRDSSCQTWNLFVGDNGNDIIPFEPCRKITILNSNPLAFRIANEKTSKIVECIWDCTKKTFTPLKERFDKKHANFKTVAMDVWLSINDRVHLSDFQPKPLSGLQKFHNQVKSFVIDKGISLVRTAKTPKIEKWGDWENSSCGRLKVLDLACGRGGDLLKWGRVHENFSSVEYLGIDVNPNYLEEAESRATKISNGTKFNFYKSDLRIENIYFDSEPFDIVSCQFALHYFFEKKEYFDTFIHNVKRNLTKGGFFTASLFDGFRVLDMIEKGENKQDDFYIRPLFDIRMGIENIKKEFGVPISAVLKGNDQVILNTPTQEFLVFSDLFIRRMASHGFRLIDCERFTDLTHLLFWILEHIFISSLDNVLIPETEE</sequence>
<evidence type="ECO:0000256" key="3">
    <source>
        <dbReference type="ARBA" id="ARBA00022603"/>
    </source>
</evidence>
<dbReference type="Gene3D" id="3.30.470.30">
    <property type="entry name" value="DNA ligase/mRNA capping enzyme"/>
    <property type="match status" value="1"/>
</dbReference>
<keyword evidence="4" id="KW-0507">mRNA processing</keyword>
<evidence type="ECO:0000256" key="11">
    <source>
        <dbReference type="ARBA" id="ARBA00044712"/>
    </source>
</evidence>
<dbReference type="GO" id="GO:0003723">
    <property type="term" value="F:RNA binding"/>
    <property type="evidence" value="ECO:0007669"/>
    <property type="project" value="UniProtKB-KW"/>
</dbReference>
<reference evidence="15" key="1">
    <citation type="journal article" date="2018" name="Nat. Microbiol.">
        <title>Leveraging single-cell genomics to expand the fungal tree of life.</title>
        <authorList>
            <person name="Ahrendt S.R."/>
            <person name="Quandt C.A."/>
            <person name="Ciobanu D."/>
            <person name="Clum A."/>
            <person name="Salamov A."/>
            <person name="Andreopoulos B."/>
            <person name="Cheng J.F."/>
            <person name="Woyke T."/>
            <person name="Pelin A."/>
            <person name="Henrissat B."/>
            <person name="Reynolds N.K."/>
            <person name="Benny G.L."/>
            <person name="Smith M.E."/>
            <person name="James T.Y."/>
            <person name="Grigoriev I.V."/>
        </authorList>
    </citation>
    <scope>NUCLEOTIDE SEQUENCE [LARGE SCALE GENOMIC DNA]</scope>
</reference>
<dbReference type="SUPFAM" id="SSF56091">
    <property type="entry name" value="DNA ligase/mRNA capping enzyme, catalytic domain"/>
    <property type="match status" value="1"/>
</dbReference>
<dbReference type="Proteomes" id="UP000269721">
    <property type="component" value="Unassembled WGS sequence"/>
</dbReference>
<dbReference type="SUPFAM" id="SSF53335">
    <property type="entry name" value="S-adenosyl-L-methionine-dependent methyltransferases"/>
    <property type="match status" value="1"/>
</dbReference>
<dbReference type="PANTHER" id="PTHR12189:SF2">
    <property type="entry name" value="MRNA CAP GUANINE-N7 METHYLTRANSFERASE"/>
    <property type="match status" value="1"/>
</dbReference>
<evidence type="ECO:0000256" key="7">
    <source>
        <dbReference type="ARBA" id="ARBA00022884"/>
    </source>
</evidence>
<dbReference type="InterPro" id="IPR004971">
    <property type="entry name" value="mRNA_G-N7_MeTrfase_dom"/>
</dbReference>
<dbReference type="EC" id="2.1.1.56" evidence="1"/>
<dbReference type="AlphaFoldDB" id="A0A4P9WHX5"/>
<dbReference type="Pfam" id="PF01331">
    <property type="entry name" value="mRNA_cap_enzyme"/>
    <property type="match status" value="1"/>
</dbReference>
<evidence type="ECO:0000256" key="9">
    <source>
        <dbReference type="ARBA" id="ARBA00032772"/>
    </source>
</evidence>
<keyword evidence="5" id="KW-0808">Transferase</keyword>
<dbReference type="InterPro" id="IPR001339">
    <property type="entry name" value="mRNA_cap_enzyme_adenylation"/>
</dbReference>
<protein>
    <recommendedName>
        <fullName evidence="12">mRNA cap guanine-N(7) methyltransferase</fullName>
        <ecNumber evidence="1">2.1.1.56</ecNumber>
        <ecNumber evidence="2">2.7.7.50</ecNumber>
    </recommendedName>
    <alternativeName>
        <fullName evidence="9">mRNA (guanine-N(7))-methyltransferase</fullName>
    </alternativeName>
    <alternativeName>
        <fullName evidence="10">mRNA cap methyltransferase</fullName>
    </alternativeName>
</protein>
<dbReference type="GO" id="GO:0004482">
    <property type="term" value="F:mRNA 5'-cap (guanine-N7-)-methyltransferase activity"/>
    <property type="evidence" value="ECO:0007669"/>
    <property type="project" value="UniProtKB-EC"/>
</dbReference>
<dbReference type="InterPro" id="IPR029063">
    <property type="entry name" value="SAM-dependent_MTases_sf"/>
</dbReference>
<dbReference type="GO" id="GO:0004484">
    <property type="term" value="F:mRNA guanylyltransferase activity"/>
    <property type="evidence" value="ECO:0007669"/>
    <property type="project" value="UniProtKB-EC"/>
</dbReference>
<dbReference type="GO" id="GO:0005634">
    <property type="term" value="C:nucleus"/>
    <property type="evidence" value="ECO:0007669"/>
    <property type="project" value="TreeGrafter"/>
</dbReference>
<accession>A0A4P9WHX5</accession>
<evidence type="ECO:0000256" key="1">
    <source>
        <dbReference type="ARBA" id="ARBA00011926"/>
    </source>
</evidence>
<gene>
    <name evidence="14" type="ORF">BDK51DRAFT_30413</name>
</gene>
<name>A0A4P9WHX5_9FUNG</name>
<evidence type="ECO:0000256" key="10">
    <source>
        <dbReference type="ARBA" id="ARBA00033387"/>
    </source>
</evidence>
<dbReference type="PANTHER" id="PTHR12189">
    <property type="entry name" value="MRNA GUANINE-7- METHYLTRANSFERASE"/>
    <property type="match status" value="1"/>
</dbReference>
<dbReference type="SUPFAM" id="SSF50249">
    <property type="entry name" value="Nucleic acid-binding proteins"/>
    <property type="match status" value="1"/>
</dbReference>
<dbReference type="InterPro" id="IPR012340">
    <property type="entry name" value="NA-bd_OB-fold"/>
</dbReference>
<dbReference type="OrthoDB" id="2160168at2759"/>
<keyword evidence="3" id="KW-0489">Methyltransferase</keyword>
<keyword evidence="8" id="KW-0506">mRNA capping</keyword>
<dbReference type="EC" id="2.7.7.50" evidence="2"/>
<comment type="catalytic activity">
    <reaction evidence="11">
        <text>a 5'-end (5'-triphosphoguanosine)-ribonucleoside in mRNA + S-adenosyl-L-methionine = a 5'-end (N(7)-methyl 5'-triphosphoguanosine)-ribonucleoside in mRNA + S-adenosyl-L-homocysteine</text>
        <dbReference type="Rhea" id="RHEA:67008"/>
        <dbReference type="Rhea" id="RHEA-COMP:17166"/>
        <dbReference type="Rhea" id="RHEA-COMP:17167"/>
        <dbReference type="ChEBI" id="CHEBI:57856"/>
        <dbReference type="ChEBI" id="CHEBI:59789"/>
        <dbReference type="ChEBI" id="CHEBI:156461"/>
        <dbReference type="ChEBI" id="CHEBI:167617"/>
        <dbReference type="EC" id="2.1.1.56"/>
    </reaction>
</comment>
<evidence type="ECO:0000256" key="8">
    <source>
        <dbReference type="ARBA" id="ARBA00023042"/>
    </source>
</evidence>
<organism evidence="14 15">
    <name type="scientific">Blyttiomyces helicus</name>
    <dbReference type="NCBI Taxonomy" id="388810"/>
    <lineage>
        <taxon>Eukaryota</taxon>
        <taxon>Fungi</taxon>
        <taxon>Fungi incertae sedis</taxon>
        <taxon>Chytridiomycota</taxon>
        <taxon>Chytridiomycota incertae sedis</taxon>
        <taxon>Chytridiomycetes</taxon>
        <taxon>Chytridiomycetes incertae sedis</taxon>
        <taxon>Blyttiomyces</taxon>
    </lineage>
</organism>
<evidence type="ECO:0000256" key="2">
    <source>
        <dbReference type="ARBA" id="ARBA00012475"/>
    </source>
</evidence>
<evidence type="ECO:0000259" key="13">
    <source>
        <dbReference type="PROSITE" id="PS51562"/>
    </source>
</evidence>
<evidence type="ECO:0000256" key="12">
    <source>
        <dbReference type="ARBA" id="ARBA00049739"/>
    </source>
</evidence>
<feature type="domain" description="MRNA cap 0 methyltransferase" evidence="13">
    <location>
        <begin position="335"/>
        <end position="609"/>
    </location>
</feature>
<evidence type="ECO:0000256" key="6">
    <source>
        <dbReference type="ARBA" id="ARBA00022691"/>
    </source>
</evidence>
<keyword evidence="15" id="KW-1185">Reference proteome</keyword>
<dbReference type="Gene3D" id="3.40.50.150">
    <property type="entry name" value="Vaccinia Virus protein VP39"/>
    <property type="match status" value="1"/>
</dbReference>
<dbReference type="InterPro" id="IPR013846">
    <property type="entry name" value="mRNA_cap_enzyme_C"/>
</dbReference>
<keyword evidence="6" id="KW-0949">S-adenosyl-L-methionine</keyword>
<keyword evidence="7" id="KW-0694">RNA-binding</keyword>
<dbReference type="Gene3D" id="2.40.50.140">
    <property type="entry name" value="Nucleic acid-binding proteins"/>
    <property type="match status" value="1"/>
</dbReference>
<dbReference type="Pfam" id="PF03919">
    <property type="entry name" value="mRNA_cap_C"/>
    <property type="match status" value="1"/>
</dbReference>
<dbReference type="CDD" id="cd02440">
    <property type="entry name" value="AdoMet_MTases"/>
    <property type="match status" value="1"/>
</dbReference>
<dbReference type="InterPro" id="IPR039753">
    <property type="entry name" value="RG7MT1"/>
</dbReference>
<dbReference type="Pfam" id="PF03291">
    <property type="entry name" value="mRNA_G-N7_MeTrfase"/>
    <property type="match status" value="1"/>
</dbReference>
<evidence type="ECO:0000313" key="15">
    <source>
        <dbReference type="Proteomes" id="UP000269721"/>
    </source>
</evidence>
<proteinExistence type="predicted"/>
<dbReference type="EMBL" id="KZ994676">
    <property type="protein sequence ID" value="RKO92354.1"/>
    <property type="molecule type" value="Genomic_DNA"/>
</dbReference>
<evidence type="ECO:0000256" key="4">
    <source>
        <dbReference type="ARBA" id="ARBA00022664"/>
    </source>
</evidence>
<evidence type="ECO:0000256" key="5">
    <source>
        <dbReference type="ARBA" id="ARBA00022679"/>
    </source>
</evidence>
<dbReference type="PROSITE" id="PS51562">
    <property type="entry name" value="RNA_CAP0_MT"/>
    <property type="match status" value="1"/>
</dbReference>
<evidence type="ECO:0000313" key="14">
    <source>
        <dbReference type="EMBL" id="RKO92354.1"/>
    </source>
</evidence>
<dbReference type="GO" id="GO:0005524">
    <property type="term" value="F:ATP binding"/>
    <property type="evidence" value="ECO:0007669"/>
    <property type="project" value="InterPro"/>
</dbReference>